<organism evidence="5 6">
    <name type="scientific">Namhaeicola litoreus</name>
    <dbReference type="NCBI Taxonomy" id="1052145"/>
    <lineage>
        <taxon>Bacteria</taxon>
        <taxon>Pseudomonadati</taxon>
        <taxon>Bacteroidota</taxon>
        <taxon>Flavobacteriia</taxon>
        <taxon>Flavobacteriales</taxon>
        <taxon>Flavobacteriaceae</taxon>
        <taxon>Namhaeicola</taxon>
    </lineage>
</organism>
<dbReference type="InterPro" id="IPR011199">
    <property type="entry name" value="Bacillithiol_biosynth_BshC"/>
</dbReference>
<protein>
    <recommendedName>
        <fullName evidence="2">Putative cysteine ligase BshC</fullName>
        <ecNumber evidence="2">6.-.-.-</ecNumber>
    </recommendedName>
</protein>
<feature type="domain" description="Bacillithiol biosynthesis BshC C-terminal coiled-coil" evidence="4">
    <location>
        <begin position="374"/>
        <end position="530"/>
    </location>
</feature>
<dbReference type="PIRSF" id="PIRSF012535">
    <property type="entry name" value="UCP012535"/>
    <property type="match status" value="1"/>
</dbReference>
<dbReference type="EC" id="6.-.-.-" evidence="2"/>
<dbReference type="NCBIfam" id="TIGR03998">
    <property type="entry name" value="thiol_BshC"/>
    <property type="match status" value="1"/>
</dbReference>
<evidence type="ECO:0000256" key="2">
    <source>
        <dbReference type="HAMAP-Rule" id="MF_01867"/>
    </source>
</evidence>
<feature type="domain" description="Bacillithiol biosynthesis BshC N-terminal Rossmann-like" evidence="3">
    <location>
        <begin position="3"/>
        <end position="372"/>
    </location>
</feature>
<dbReference type="Proteomes" id="UP001597201">
    <property type="component" value="Unassembled WGS sequence"/>
</dbReference>
<evidence type="ECO:0000313" key="6">
    <source>
        <dbReference type="Proteomes" id="UP001597201"/>
    </source>
</evidence>
<keyword evidence="1 2" id="KW-0436">Ligase</keyword>
<evidence type="ECO:0000313" key="5">
    <source>
        <dbReference type="EMBL" id="MFD1315670.1"/>
    </source>
</evidence>
<dbReference type="EMBL" id="JBHTMY010000003">
    <property type="protein sequence ID" value="MFD1315670.1"/>
    <property type="molecule type" value="Genomic_DNA"/>
</dbReference>
<evidence type="ECO:0000259" key="4">
    <source>
        <dbReference type="Pfam" id="PF24850"/>
    </source>
</evidence>
<comment type="caution">
    <text evidence="5">The sequence shown here is derived from an EMBL/GenBank/DDBJ whole genome shotgun (WGS) entry which is preliminary data.</text>
</comment>
<reference evidence="6" key="1">
    <citation type="journal article" date="2019" name="Int. J. Syst. Evol. Microbiol.">
        <title>The Global Catalogue of Microorganisms (GCM) 10K type strain sequencing project: providing services to taxonomists for standard genome sequencing and annotation.</title>
        <authorList>
            <consortium name="The Broad Institute Genomics Platform"/>
            <consortium name="The Broad Institute Genome Sequencing Center for Infectious Disease"/>
            <person name="Wu L."/>
            <person name="Ma J."/>
        </authorList>
    </citation>
    <scope>NUCLEOTIDE SEQUENCE [LARGE SCALE GENOMIC DNA]</scope>
    <source>
        <strain evidence="6">CCUG 61485</strain>
    </source>
</reference>
<name>A0ABW3Y429_9FLAO</name>
<dbReference type="HAMAP" id="MF_01867">
    <property type="entry name" value="BshC"/>
    <property type="match status" value="1"/>
</dbReference>
<proteinExistence type="inferred from homology"/>
<dbReference type="RefSeq" id="WP_377178062.1">
    <property type="nucleotide sequence ID" value="NZ_JBHTMY010000003.1"/>
</dbReference>
<dbReference type="Pfam" id="PF24850">
    <property type="entry name" value="CC_BshC"/>
    <property type="match status" value="1"/>
</dbReference>
<sequence>MTFSTLPHHKTGYSTKIIRDYLNQDENIRSFYNRFQTIEDFKGQIEEKLSSYPNQNREVLVKSVKAQYLETPVSELTMHHINLLSEDNTFTVVTGHQLNLFTGPLYFLYKITSTINLCKKLKKEYTDFNFVPVYWMATEDHDFEEINYFRYKNEKIEWKRAAGGPVGRFKNDGLDIVLNEFSELLGKSSHAKKLKGMFKMAYLDHENLAMATRFLANELFGEEGLVIVDGDDKNLKRLFQPYMANELFENICAERVLDTSERLSEQYDTQVNPREINLFYIEDGLRERIVEENGLFKVNETNLVFTKEEIRTELENFPQKFSPNVLVRPLYQEVILPNLCYIGGGGELAYWLQLKDFFESQKVPFPILLLRNSALILNKKQSEKLRKLDISMEELFFPTHKLIQTKIKEESSIEIDFSEQRALLEQMFSTLEELSNKTDRSFSGAVRAQHKKQLNGLANLEKKLLRAEARKHKDLVNRIELIKSELFPKGSLQERITNFSTFYEESGQAFVQLLLETFDPLLQEFYIIELD</sequence>
<evidence type="ECO:0000259" key="3">
    <source>
        <dbReference type="Pfam" id="PF10079"/>
    </source>
</evidence>
<accession>A0ABW3Y429</accession>
<dbReference type="InterPro" id="IPR055398">
    <property type="entry name" value="Rossmann-like_BshC"/>
</dbReference>
<keyword evidence="6" id="KW-1185">Reference proteome</keyword>
<evidence type="ECO:0000256" key="1">
    <source>
        <dbReference type="ARBA" id="ARBA00022598"/>
    </source>
</evidence>
<dbReference type="InterPro" id="IPR055399">
    <property type="entry name" value="CC_BshC"/>
</dbReference>
<dbReference type="Pfam" id="PF10079">
    <property type="entry name" value="Rossmann-like_BshC"/>
    <property type="match status" value="1"/>
</dbReference>
<comment type="similarity">
    <text evidence="2">Belongs to the BshC family.</text>
</comment>
<gene>
    <name evidence="2 5" type="primary">bshC</name>
    <name evidence="5" type="ORF">ACFQ39_08595</name>
</gene>